<proteinExistence type="predicted"/>
<keyword evidence="5" id="KW-1185">Reference proteome</keyword>
<gene>
    <name evidence="4" type="ORF">DICVIV_00712</name>
</gene>
<dbReference type="InterPro" id="IPR013216">
    <property type="entry name" value="Methyltransf_11"/>
</dbReference>
<dbReference type="Pfam" id="PF08241">
    <property type="entry name" value="Methyltransf_11"/>
    <property type="match status" value="1"/>
</dbReference>
<dbReference type="AlphaFoldDB" id="A0A0D8Y9Z9"/>
<dbReference type="PANTHER" id="PTHR13069">
    <property type="entry name" value="ALKYLATED DNA REPAIR PROTEIN ALKB HOMOLOG 8"/>
    <property type="match status" value="1"/>
</dbReference>
<accession>A0A0D8Y9Z9</accession>
<dbReference type="GO" id="GO:0005634">
    <property type="term" value="C:nucleus"/>
    <property type="evidence" value="ECO:0007669"/>
    <property type="project" value="TreeGrafter"/>
</dbReference>
<dbReference type="InterPro" id="IPR029063">
    <property type="entry name" value="SAM-dependent_MTases_sf"/>
</dbReference>
<dbReference type="GO" id="GO:0005737">
    <property type="term" value="C:cytoplasm"/>
    <property type="evidence" value="ECO:0007669"/>
    <property type="project" value="TreeGrafter"/>
</dbReference>
<dbReference type="InterPro" id="IPR051422">
    <property type="entry name" value="AlkB_tRNA_MeTrf/Diox"/>
</dbReference>
<reference evidence="5" key="2">
    <citation type="journal article" date="2016" name="Sci. Rep.">
        <title>Dictyocaulus viviparus genome, variome and transcriptome elucidate lungworm biology and support future intervention.</title>
        <authorList>
            <person name="McNulty S.N."/>
            <person name="Strube C."/>
            <person name="Rosa B.A."/>
            <person name="Martin J.C."/>
            <person name="Tyagi R."/>
            <person name="Choi Y.J."/>
            <person name="Wang Q."/>
            <person name="Hallsworth Pepin K."/>
            <person name="Zhang X."/>
            <person name="Ozersky P."/>
            <person name="Wilson R.K."/>
            <person name="Sternberg P.W."/>
            <person name="Gasser R.B."/>
            <person name="Mitreva M."/>
        </authorList>
    </citation>
    <scope>NUCLEOTIDE SEQUENCE [LARGE SCALE GENOMIC DNA]</scope>
    <source>
        <strain evidence="5">HannoverDv2000</strain>
    </source>
</reference>
<dbReference type="Proteomes" id="UP000053766">
    <property type="component" value="Unassembled WGS sequence"/>
</dbReference>
<evidence type="ECO:0000259" key="3">
    <source>
        <dbReference type="Pfam" id="PF08241"/>
    </source>
</evidence>
<sequence length="84" mass="9094">MCGATPRGCGEAKYSCPSVLMIGVDTCADVLLRRSRQSPNALDLMLADALSLPFRNNAVDAILNVSVLHHLSNAQRRRTALEVK</sequence>
<dbReference type="STRING" id="29172.A0A0D8Y9Z9"/>
<dbReference type="OrthoDB" id="271595at2759"/>
<dbReference type="EMBL" id="KN716156">
    <property type="protein sequence ID" value="KJH53027.1"/>
    <property type="molecule type" value="Genomic_DNA"/>
</dbReference>
<evidence type="ECO:0000313" key="4">
    <source>
        <dbReference type="EMBL" id="KJH53027.1"/>
    </source>
</evidence>
<dbReference type="GO" id="GO:0000049">
    <property type="term" value="F:tRNA binding"/>
    <property type="evidence" value="ECO:0007669"/>
    <property type="project" value="TreeGrafter"/>
</dbReference>
<dbReference type="Gene3D" id="3.40.50.150">
    <property type="entry name" value="Vaccinia Virus protein VP39"/>
    <property type="match status" value="1"/>
</dbReference>
<feature type="domain" description="Methyltransferase type 11" evidence="3">
    <location>
        <begin position="8"/>
        <end position="76"/>
    </location>
</feature>
<dbReference type="GO" id="GO:0030488">
    <property type="term" value="P:tRNA methylation"/>
    <property type="evidence" value="ECO:0007669"/>
    <property type="project" value="TreeGrafter"/>
</dbReference>
<protein>
    <recommendedName>
        <fullName evidence="3">Methyltransferase type 11 domain-containing protein</fullName>
    </recommendedName>
</protein>
<dbReference type="GO" id="GO:0106335">
    <property type="term" value="F:tRNA (5-carboxymethyluridine(34)-5-O)-methyltransferase activity"/>
    <property type="evidence" value="ECO:0007669"/>
    <property type="project" value="TreeGrafter"/>
</dbReference>
<organism evidence="4 5">
    <name type="scientific">Dictyocaulus viviparus</name>
    <name type="common">Bovine lungworm</name>
    <dbReference type="NCBI Taxonomy" id="29172"/>
    <lineage>
        <taxon>Eukaryota</taxon>
        <taxon>Metazoa</taxon>
        <taxon>Ecdysozoa</taxon>
        <taxon>Nematoda</taxon>
        <taxon>Chromadorea</taxon>
        <taxon>Rhabditida</taxon>
        <taxon>Rhabditina</taxon>
        <taxon>Rhabditomorpha</taxon>
        <taxon>Strongyloidea</taxon>
        <taxon>Metastrongylidae</taxon>
        <taxon>Dictyocaulus</taxon>
    </lineage>
</organism>
<dbReference type="GO" id="GO:0002098">
    <property type="term" value="P:tRNA wobble uridine modification"/>
    <property type="evidence" value="ECO:0007669"/>
    <property type="project" value="TreeGrafter"/>
</dbReference>
<evidence type="ECO:0000256" key="2">
    <source>
        <dbReference type="ARBA" id="ARBA00022679"/>
    </source>
</evidence>
<keyword evidence="2" id="KW-0808">Transferase</keyword>
<reference evidence="4 5" key="1">
    <citation type="submission" date="2013-11" db="EMBL/GenBank/DDBJ databases">
        <title>Draft genome of the bovine lungworm Dictyocaulus viviparus.</title>
        <authorList>
            <person name="Mitreva M."/>
        </authorList>
    </citation>
    <scope>NUCLEOTIDE SEQUENCE [LARGE SCALE GENOMIC DNA]</scope>
    <source>
        <strain evidence="4 5">HannoverDv2000</strain>
    </source>
</reference>
<evidence type="ECO:0000313" key="5">
    <source>
        <dbReference type="Proteomes" id="UP000053766"/>
    </source>
</evidence>
<keyword evidence="1" id="KW-0489">Methyltransferase</keyword>
<name>A0A0D8Y9Z9_DICVI</name>
<dbReference type="PANTHER" id="PTHR13069:SF34">
    <property type="entry name" value="METHYLTRANSFERASE TYPE 11 DOMAIN-CONTAINING PROTEIN"/>
    <property type="match status" value="1"/>
</dbReference>
<evidence type="ECO:0000256" key="1">
    <source>
        <dbReference type="ARBA" id="ARBA00022603"/>
    </source>
</evidence>
<dbReference type="SUPFAM" id="SSF53335">
    <property type="entry name" value="S-adenosyl-L-methionine-dependent methyltransferases"/>
    <property type="match status" value="1"/>
</dbReference>
<dbReference type="GO" id="GO:0008757">
    <property type="term" value="F:S-adenosylmethionine-dependent methyltransferase activity"/>
    <property type="evidence" value="ECO:0007669"/>
    <property type="project" value="InterPro"/>
</dbReference>